<dbReference type="InterPro" id="IPR058625">
    <property type="entry name" value="MdtA-like_BSH"/>
</dbReference>
<dbReference type="NCBIfam" id="TIGR01730">
    <property type="entry name" value="RND_mfp"/>
    <property type="match status" value="1"/>
</dbReference>
<comment type="caution">
    <text evidence="7">The sequence shown here is derived from an EMBL/GenBank/DDBJ whole genome shotgun (WGS) entry which is preliminary data.</text>
</comment>
<dbReference type="EMBL" id="QKXH01000006">
    <property type="protein sequence ID" value="PZX93263.1"/>
    <property type="molecule type" value="Genomic_DNA"/>
</dbReference>
<dbReference type="GO" id="GO:0015562">
    <property type="term" value="F:efflux transmembrane transporter activity"/>
    <property type="evidence" value="ECO:0007669"/>
    <property type="project" value="InterPro"/>
</dbReference>
<evidence type="ECO:0000259" key="6">
    <source>
        <dbReference type="Pfam" id="PF25954"/>
    </source>
</evidence>
<dbReference type="GO" id="GO:1990281">
    <property type="term" value="C:efflux pump complex"/>
    <property type="evidence" value="ECO:0007669"/>
    <property type="project" value="TreeGrafter"/>
</dbReference>
<evidence type="ECO:0000256" key="1">
    <source>
        <dbReference type="ARBA" id="ARBA00009477"/>
    </source>
</evidence>
<feature type="domain" description="Multidrug resistance protein MdtA-like barrel-sandwich hybrid" evidence="5">
    <location>
        <begin position="59"/>
        <end position="196"/>
    </location>
</feature>
<keyword evidence="3" id="KW-0812">Transmembrane</keyword>
<dbReference type="PANTHER" id="PTHR30469">
    <property type="entry name" value="MULTIDRUG RESISTANCE PROTEIN MDTA"/>
    <property type="match status" value="1"/>
</dbReference>
<evidence type="ECO:0000256" key="3">
    <source>
        <dbReference type="SAM" id="Phobius"/>
    </source>
</evidence>
<keyword evidence="8" id="KW-1185">Reference proteome</keyword>
<keyword evidence="3" id="KW-0472">Membrane</keyword>
<dbReference type="PANTHER" id="PTHR30469:SF33">
    <property type="entry name" value="SLR1207 PROTEIN"/>
    <property type="match status" value="1"/>
</dbReference>
<sequence>MKMKKWVIISAVILAVIVALFYFINHKKIAIETFETSKAHYGYIAKSITATGTVEPVDTVSVGSQISGVIKNIYVDFNYVVKKGQLIATIDPSILLAQKEQSKANLANAESNLEYQRSTYERQNKLFQLGVISKADYQIAQNSFNSAKAAVDNAKAQLKITTKNLFYTNIYSPIDGIILNRNVSEGQTIASSFNAPTLFVIAKDLTKMQVRAAVDEADIGNVTSGQNVNFTVDAFPDEVFKGTVKEVLLHAKVSSNVVTYTTLINVDNTNLKLKPGMTANINIYIKEDAKALLIPSKALAFKPDSIAEKQFVILHSKKENTNQTNTNANQKGSIWIKSGDTLFEKNIGIDINDDSNVKVTQGLKEGDIVITNSQKSIKKIEESTTQTSPFMPKMNRRGSTTPKKK</sequence>
<evidence type="ECO:0000313" key="8">
    <source>
        <dbReference type="Proteomes" id="UP000249177"/>
    </source>
</evidence>
<evidence type="ECO:0000259" key="5">
    <source>
        <dbReference type="Pfam" id="PF25917"/>
    </source>
</evidence>
<comment type="similarity">
    <text evidence="1">Belongs to the membrane fusion protein (MFP) (TC 8.A.1) family.</text>
</comment>
<dbReference type="OrthoDB" id="9809068at2"/>
<keyword evidence="3" id="KW-1133">Transmembrane helix</keyword>
<evidence type="ECO:0000259" key="4">
    <source>
        <dbReference type="Pfam" id="PF25876"/>
    </source>
</evidence>
<dbReference type="Proteomes" id="UP000249177">
    <property type="component" value="Unassembled WGS sequence"/>
</dbReference>
<accession>A0A2W7TRT4</accession>
<dbReference type="InterPro" id="IPR006143">
    <property type="entry name" value="RND_pump_MFP"/>
</dbReference>
<feature type="domain" description="Multidrug resistance protein MdtA-like alpha-helical hairpin" evidence="4">
    <location>
        <begin position="100"/>
        <end position="168"/>
    </location>
</feature>
<dbReference type="Gene3D" id="1.10.287.470">
    <property type="entry name" value="Helix hairpin bin"/>
    <property type="match status" value="1"/>
</dbReference>
<organism evidence="7 8">
    <name type="scientific">Flavobacterium aquariorum</name>
    <dbReference type="NCBI Taxonomy" id="2217670"/>
    <lineage>
        <taxon>Bacteria</taxon>
        <taxon>Pseudomonadati</taxon>
        <taxon>Bacteroidota</taxon>
        <taxon>Flavobacteriia</taxon>
        <taxon>Flavobacteriales</taxon>
        <taxon>Flavobacteriaceae</taxon>
        <taxon>Flavobacterium</taxon>
    </lineage>
</organism>
<dbReference type="InterPro" id="IPR058792">
    <property type="entry name" value="Beta-barrel_RND_2"/>
</dbReference>
<dbReference type="Pfam" id="PF25954">
    <property type="entry name" value="Beta-barrel_RND_2"/>
    <property type="match status" value="1"/>
</dbReference>
<feature type="domain" description="CusB-like beta-barrel" evidence="6">
    <location>
        <begin position="210"/>
        <end position="283"/>
    </location>
</feature>
<evidence type="ECO:0000313" key="7">
    <source>
        <dbReference type="EMBL" id="PZX93263.1"/>
    </source>
</evidence>
<proteinExistence type="inferred from homology"/>
<feature type="region of interest" description="Disordered" evidence="2">
    <location>
        <begin position="379"/>
        <end position="405"/>
    </location>
</feature>
<dbReference type="Pfam" id="PF25917">
    <property type="entry name" value="BSH_RND"/>
    <property type="match status" value="1"/>
</dbReference>
<dbReference type="Pfam" id="PF25876">
    <property type="entry name" value="HH_MFP_RND"/>
    <property type="match status" value="1"/>
</dbReference>
<dbReference type="AlphaFoldDB" id="A0A2W7TRT4"/>
<dbReference type="SUPFAM" id="SSF111369">
    <property type="entry name" value="HlyD-like secretion proteins"/>
    <property type="match status" value="1"/>
</dbReference>
<dbReference type="Gene3D" id="2.40.50.100">
    <property type="match status" value="1"/>
</dbReference>
<protein>
    <submittedName>
        <fullName evidence="7">Efflux RND transporter periplasmic adaptor subunit</fullName>
    </submittedName>
</protein>
<reference evidence="7 8" key="1">
    <citation type="submission" date="2018-06" db="EMBL/GenBank/DDBJ databases">
        <title>Flavobacterium sp IMCC34762, genome.</title>
        <authorList>
            <person name="Joung Y."/>
            <person name="Cho J."/>
            <person name="Song J."/>
        </authorList>
    </citation>
    <scope>NUCLEOTIDE SEQUENCE [LARGE SCALE GENOMIC DNA]</scope>
    <source>
        <strain evidence="7 8">IMCC34762</strain>
    </source>
</reference>
<dbReference type="InterPro" id="IPR058624">
    <property type="entry name" value="MdtA-like_HH"/>
</dbReference>
<gene>
    <name evidence="7" type="ORF">DOS84_10355</name>
</gene>
<dbReference type="Gene3D" id="2.40.420.20">
    <property type="match status" value="1"/>
</dbReference>
<feature type="transmembrane region" description="Helical" evidence="3">
    <location>
        <begin position="6"/>
        <end position="24"/>
    </location>
</feature>
<dbReference type="FunFam" id="2.40.30.170:FF:000010">
    <property type="entry name" value="Efflux RND transporter periplasmic adaptor subunit"/>
    <property type="match status" value="1"/>
</dbReference>
<dbReference type="Gene3D" id="2.40.30.170">
    <property type="match status" value="1"/>
</dbReference>
<evidence type="ECO:0000256" key="2">
    <source>
        <dbReference type="SAM" id="MobiDB-lite"/>
    </source>
</evidence>
<name>A0A2W7TRT4_9FLAO</name>